<accession>A0ABN3TQM7</accession>
<feature type="domain" description="Flavoprotein" evidence="1">
    <location>
        <begin position="13"/>
        <end position="151"/>
    </location>
</feature>
<dbReference type="SUPFAM" id="SSF52507">
    <property type="entry name" value="Homo-oligomeric flavin-containing Cys decarboxylases, HFCD"/>
    <property type="match status" value="1"/>
</dbReference>
<dbReference type="RefSeq" id="WP_344434656.1">
    <property type="nucleotide sequence ID" value="NZ_BAAASL010000007.1"/>
</dbReference>
<organism evidence="2 3">
    <name type="scientific">Streptomyces luteosporeus</name>
    <dbReference type="NCBI Taxonomy" id="173856"/>
    <lineage>
        <taxon>Bacteria</taxon>
        <taxon>Bacillati</taxon>
        <taxon>Actinomycetota</taxon>
        <taxon>Actinomycetes</taxon>
        <taxon>Kitasatosporales</taxon>
        <taxon>Streptomycetaceae</taxon>
        <taxon>Streptomyces</taxon>
    </lineage>
</organism>
<dbReference type="EMBL" id="BAAASL010000007">
    <property type="protein sequence ID" value="GAA2714148.1"/>
    <property type="molecule type" value="Genomic_DNA"/>
</dbReference>
<sequence length="195" mass="20866">MTEHRTPGSQGPRILVGATGSIAVTMLPQYLGTLRSELGGTYTVLMTHTATQFLPAHTVQLSAERVVSGESPADWPTDKPSRLVGDHDILVVLPATANILSNAATGAATNRLSTVILGANFPVVFFPHMGSDMWNKPSVKRNIAQIREDGQHVAEPDWQDSYDVVSGTFNNHPTLPPPAKVARIVGELLAGRQPS</sequence>
<dbReference type="PANTHER" id="PTHR14359:SF6">
    <property type="entry name" value="PHOSPHOPANTOTHENOYLCYSTEINE DECARBOXYLASE"/>
    <property type="match status" value="1"/>
</dbReference>
<dbReference type="InterPro" id="IPR036551">
    <property type="entry name" value="Flavin_trans-like"/>
</dbReference>
<keyword evidence="3" id="KW-1185">Reference proteome</keyword>
<dbReference type="PANTHER" id="PTHR14359">
    <property type="entry name" value="HOMO-OLIGOMERIC FLAVIN CONTAINING CYS DECARBOXYLASE FAMILY"/>
    <property type="match status" value="1"/>
</dbReference>
<dbReference type="InterPro" id="IPR003382">
    <property type="entry name" value="Flavoprotein"/>
</dbReference>
<evidence type="ECO:0000259" key="1">
    <source>
        <dbReference type="Pfam" id="PF02441"/>
    </source>
</evidence>
<gene>
    <name evidence="2" type="ORF">GCM10010315_20820</name>
</gene>
<protein>
    <recommendedName>
        <fullName evidence="1">Flavoprotein domain-containing protein</fullName>
    </recommendedName>
</protein>
<comment type="caution">
    <text evidence="2">The sequence shown here is derived from an EMBL/GenBank/DDBJ whole genome shotgun (WGS) entry which is preliminary data.</text>
</comment>
<evidence type="ECO:0000313" key="3">
    <source>
        <dbReference type="Proteomes" id="UP001500886"/>
    </source>
</evidence>
<name>A0ABN3TQM7_9ACTN</name>
<dbReference type="Gene3D" id="3.40.50.1950">
    <property type="entry name" value="Flavin prenyltransferase-like"/>
    <property type="match status" value="1"/>
</dbReference>
<dbReference type="Pfam" id="PF02441">
    <property type="entry name" value="Flavoprotein"/>
    <property type="match status" value="1"/>
</dbReference>
<evidence type="ECO:0000313" key="2">
    <source>
        <dbReference type="EMBL" id="GAA2714148.1"/>
    </source>
</evidence>
<proteinExistence type="predicted"/>
<reference evidence="2 3" key="1">
    <citation type="journal article" date="2019" name="Int. J. Syst. Evol. Microbiol.">
        <title>The Global Catalogue of Microorganisms (GCM) 10K type strain sequencing project: providing services to taxonomists for standard genome sequencing and annotation.</title>
        <authorList>
            <consortium name="The Broad Institute Genomics Platform"/>
            <consortium name="The Broad Institute Genome Sequencing Center for Infectious Disease"/>
            <person name="Wu L."/>
            <person name="Ma J."/>
        </authorList>
    </citation>
    <scope>NUCLEOTIDE SEQUENCE [LARGE SCALE GENOMIC DNA]</scope>
    <source>
        <strain evidence="2 3">JCM 4542</strain>
    </source>
</reference>
<dbReference type="Proteomes" id="UP001500886">
    <property type="component" value="Unassembled WGS sequence"/>
</dbReference>